<organism evidence="1 2">
    <name type="scientific">Persea americana</name>
    <name type="common">Avocado</name>
    <dbReference type="NCBI Taxonomy" id="3435"/>
    <lineage>
        <taxon>Eukaryota</taxon>
        <taxon>Viridiplantae</taxon>
        <taxon>Streptophyta</taxon>
        <taxon>Embryophyta</taxon>
        <taxon>Tracheophyta</taxon>
        <taxon>Spermatophyta</taxon>
        <taxon>Magnoliopsida</taxon>
        <taxon>Magnoliidae</taxon>
        <taxon>Laurales</taxon>
        <taxon>Lauraceae</taxon>
        <taxon>Persea</taxon>
    </lineage>
</organism>
<name>A0ACC2LD15_PERAE</name>
<gene>
    <name evidence="1" type="ORF">MRB53_024673</name>
</gene>
<accession>A0ACC2LD15</accession>
<dbReference type="EMBL" id="CM056815">
    <property type="protein sequence ID" value="KAJ8631350.1"/>
    <property type="molecule type" value="Genomic_DNA"/>
</dbReference>
<protein>
    <submittedName>
        <fullName evidence="1">Uncharacterized protein</fullName>
    </submittedName>
</protein>
<keyword evidence="2" id="KW-1185">Reference proteome</keyword>
<dbReference type="Proteomes" id="UP001234297">
    <property type="component" value="Chromosome 7"/>
</dbReference>
<proteinExistence type="predicted"/>
<evidence type="ECO:0000313" key="2">
    <source>
        <dbReference type="Proteomes" id="UP001234297"/>
    </source>
</evidence>
<comment type="caution">
    <text evidence="1">The sequence shown here is derived from an EMBL/GenBank/DDBJ whole genome shotgun (WGS) entry which is preliminary data.</text>
</comment>
<reference evidence="1 2" key="1">
    <citation type="journal article" date="2022" name="Hortic Res">
        <title>A haplotype resolved chromosomal level avocado genome allows analysis of novel avocado genes.</title>
        <authorList>
            <person name="Nath O."/>
            <person name="Fletcher S.J."/>
            <person name="Hayward A."/>
            <person name="Shaw L.M."/>
            <person name="Masouleh A.K."/>
            <person name="Furtado A."/>
            <person name="Henry R.J."/>
            <person name="Mitter N."/>
        </authorList>
    </citation>
    <scope>NUCLEOTIDE SEQUENCE [LARGE SCALE GENOMIC DNA]</scope>
    <source>
        <strain evidence="2">cv. Hass</strain>
    </source>
</reference>
<sequence>MTKAFSSHPHWYAATLNSLTNANHATIPALVYAYSHAIHGFSAILSPIEQQSLKKSMGVIAIHPDMPVQIHTTHTHEFMSLNSNWGDLWPASNYGEDVIIGIVDTGIWPESASFSDKGMTHVPARWKGEDTDGHGTHTSSTAAGSFVEVASFFGYAAGTASGMAPRARVAMYKDLWNGGIGYSSDVLAAIDQAIADGVDVISMSLGFGRLPFHQDLMAIASFTAMEKIAASAGNEGPAAVTCTKFSSMDANATALILDVPLIYNDSIKACDSITALSSAKDSIVFCDNIRQPLIQMSQVCDSGAAGAIIVTDVTFSLETADFLCPSVVISPGSEDLATLMKYLNTSVNPTASIKFQETILGLKPAPTVGAYSSRGPSLISPAILEPDLVAPGSRILAAYPPKVPAARLASGVALSSEFQLITGTSMACPHAAGELQHS</sequence>
<evidence type="ECO:0000313" key="1">
    <source>
        <dbReference type="EMBL" id="KAJ8631350.1"/>
    </source>
</evidence>